<feature type="compositionally biased region" description="Low complexity" evidence="3">
    <location>
        <begin position="469"/>
        <end position="480"/>
    </location>
</feature>
<dbReference type="InterPro" id="IPR015943">
    <property type="entry name" value="WD40/YVTN_repeat-like_dom_sf"/>
</dbReference>
<dbReference type="RefSeq" id="XP_005825277.1">
    <property type="nucleotide sequence ID" value="XM_005825220.1"/>
</dbReference>
<dbReference type="EMBL" id="JH993050">
    <property type="protein sequence ID" value="EKX38297.1"/>
    <property type="molecule type" value="Genomic_DNA"/>
</dbReference>
<evidence type="ECO:0000313" key="4">
    <source>
        <dbReference type="EMBL" id="EKX38297.1"/>
    </source>
</evidence>
<keyword evidence="1" id="KW-0853">WD repeat</keyword>
<dbReference type="OrthoDB" id="47802at2759"/>
<keyword evidence="6" id="KW-1185">Reference proteome</keyword>
<sequence>MLSDGLVEKSDSAPTPCELQLQYVYGIRSFDTRDIVHYLDSNHIVYPAASLVVIYDIAHHTQQFFDEHDDDVISIAIHPSKKYIASGQVASLRRRTSEGRPCASVLVWNASTLKRNNRPVEEVEARWCREDVGSLTLAYSREDGRAEVYWRGTSSTGFIPWTSIALAGTWYLRKTKVGKTADHKSVLFAACQVVFGGKSDASAMIVVYEWETGRTLWQLTAATNLVTSVKHNPVIPTQFVQCGDRGVRYWDYATAASNPEAASKSASYLKLTRKPCQGNCVAFTDDGQAAIVGMQNGMIIFFGNKGTEIVGLEHIKDAHDGAVLCLLVCDGLLVSSGQDAYIKVWEFQWAGDHLVKPARLIRQVSVRGYSTKVHESVASVTSMDYMEGKLLCATNTHYVLQISLDQMELTDHRAAFHRNQKLARGQTGAQHFMRPHVSIRSTADKQADSTQRSRLRPSMAAEYYIPSVTSTQRQETPTTPEELESLQDNPGLSQEFICTCGDDCTLRIWNTNIRNLHRLENGRIAVADMGIPGVCCDVSSDGRLVAVGEACSLVLVGS</sequence>
<dbReference type="InterPro" id="IPR019775">
    <property type="entry name" value="WD40_repeat_CS"/>
</dbReference>
<dbReference type="SMART" id="SM00320">
    <property type="entry name" value="WD40"/>
    <property type="match status" value="4"/>
</dbReference>
<evidence type="ECO:0000256" key="2">
    <source>
        <dbReference type="ARBA" id="ARBA00022737"/>
    </source>
</evidence>
<dbReference type="Pfam" id="PF03451">
    <property type="entry name" value="HELP"/>
    <property type="match status" value="1"/>
</dbReference>
<dbReference type="SUPFAM" id="SSF50978">
    <property type="entry name" value="WD40 repeat-like"/>
    <property type="match status" value="1"/>
</dbReference>
<dbReference type="KEGG" id="gtt:GUITHDRAFT_115637"/>
<name>L1IQG6_GUITC</name>
<dbReference type="PROSITE" id="PS00678">
    <property type="entry name" value="WD_REPEATS_1"/>
    <property type="match status" value="1"/>
</dbReference>
<dbReference type="PANTHER" id="PTHR13720:SF33">
    <property type="entry name" value="HELP DOMAIN-CONTAINING PROTEIN"/>
    <property type="match status" value="1"/>
</dbReference>
<dbReference type="HOGENOM" id="CLU_488750_0_0_1"/>
<dbReference type="GeneID" id="17294960"/>
<evidence type="ECO:0000256" key="1">
    <source>
        <dbReference type="ARBA" id="ARBA00022574"/>
    </source>
</evidence>
<dbReference type="Gene3D" id="2.130.10.10">
    <property type="entry name" value="YVTN repeat-like/Quinoprotein amine dehydrogenase"/>
    <property type="match status" value="3"/>
</dbReference>
<feature type="region of interest" description="Disordered" evidence="3">
    <location>
        <begin position="468"/>
        <end position="487"/>
    </location>
</feature>
<proteinExistence type="predicted"/>
<dbReference type="AlphaFoldDB" id="L1IQG6"/>
<dbReference type="InterPro" id="IPR050630">
    <property type="entry name" value="WD_repeat_EMAP"/>
</dbReference>
<organism evidence="4">
    <name type="scientific">Guillardia theta (strain CCMP2712)</name>
    <name type="common">Cryptophyte</name>
    <dbReference type="NCBI Taxonomy" id="905079"/>
    <lineage>
        <taxon>Eukaryota</taxon>
        <taxon>Cryptophyceae</taxon>
        <taxon>Pyrenomonadales</taxon>
        <taxon>Geminigeraceae</taxon>
        <taxon>Guillardia</taxon>
    </lineage>
</organism>
<protein>
    <submittedName>
        <fullName evidence="4 5">Uncharacterized protein</fullName>
    </submittedName>
</protein>
<dbReference type="InterPro" id="IPR005108">
    <property type="entry name" value="HELP"/>
</dbReference>
<dbReference type="GO" id="GO:0005929">
    <property type="term" value="C:cilium"/>
    <property type="evidence" value="ECO:0007669"/>
    <property type="project" value="UniProtKB-ARBA"/>
</dbReference>
<reference evidence="6" key="2">
    <citation type="submission" date="2012-11" db="EMBL/GenBank/DDBJ databases">
        <authorList>
            <person name="Kuo A."/>
            <person name="Curtis B.A."/>
            <person name="Tanifuji G."/>
            <person name="Burki F."/>
            <person name="Gruber A."/>
            <person name="Irimia M."/>
            <person name="Maruyama S."/>
            <person name="Arias M.C."/>
            <person name="Ball S.G."/>
            <person name="Gile G.H."/>
            <person name="Hirakawa Y."/>
            <person name="Hopkins J.F."/>
            <person name="Rensing S.A."/>
            <person name="Schmutz J."/>
            <person name="Symeonidi A."/>
            <person name="Elias M."/>
            <person name="Eveleigh R.J."/>
            <person name="Herman E.K."/>
            <person name="Klute M.J."/>
            <person name="Nakayama T."/>
            <person name="Obornik M."/>
            <person name="Reyes-Prieto A."/>
            <person name="Armbrust E.V."/>
            <person name="Aves S.J."/>
            <person name="Beiko R.G."/>
            <person name="Coutinho P."/>
            <person name="Dacks J.B."/>
            <person name="Durnford D.G."/>
            <person name="Fast N.M."/>
            <person name="Green B.R."/>
            <person name="Grisdale C."/>
            <person name="Hempe F."/>
            <person name="Henrissat B."/>
            <person name="Hoppner M.P."/>
            <person name="Ishida K.-I."/>
            <person name="Kim E."/>
            <person name="Koreny L."/>
            <person name="Kroth P.G."/>
            <person name="Liu Y."/>
            <person name="Malik S.-B."/>
            <person name="Maier U.G."/>
            <person name="McRose D."/>
            <person name="Mock T."/>
            <person name="Neilson J.A."/>
            <person name="Onodera N.T."/>
            <person name="Poole A.M."/>
            <person name="Pritham E.J."/>
            <person name="Richards T.A."/>
            <person name="Rocap G."/>
            <person name="Roy S.W."/>
            <person name="Sarai C."/>
            <person name="Schaack S."/>
            <person name="Shirato S."/>
            <person name="Slamovits C.H."/>
            <person name="Spencer D.F."/>
            <person name="Suzuki S."/>
            <person name="Worden A.Z."/>
            <person name="Zauner S."/>
            <person name="Barry K."/>
            <person name="Bell C."/>
            <person name="Bharti A.K."/>
            <person name="Crow J.A."/>
            <person name="Grimwood J."/>
            <person name="Kramer R."/>
            <person name="Lindquist E."/>
            <person name="Lucas S."/>
            <person name="Salamov A."/>
            <person name="McFadden G.I."/>
            <person name="Lane C.E."/>
            <person name="Keeling P.J."/>
            <person name="Gray M.W."/>
            <person name="Grigoriev I.V."/>
            <person name="Archibald J.M."/>
        </authorList>
    </citation>
    <scope>NUCLEOTIDE SEQUENCE</scope>
    <source>
        <strain evidence="6">CCMP2712</strain>
    </source>
</reference>
<keyword evidence="2" id="KW-0677">Repeat</keyword>
<dbReference type="InterPro" id="IPR036322">
    <property type="entry name" value="WD40_repeat_dom_sf"/>
</dbReference>
<dbReference type="Proteomes" id="UP000011087">
    <property type="component" value="Unassembled WGS sequence"/>
</dbReference>
<dbReference type="PaxDb" id="55529-EKX38297"/>
<dbReference type="EnsemblProtists" id="EKX38297">
    <property type="protein sequence ID" value="EKX38297"/>
    <property type="gene ID" value="GUITHDRAFT_115637"/>
</dbReference>
<evidence type="ECO:0000256" key="3">
    <source>
        <dbReference type="SAM" id="MobiDB-lite"/>
    </source>
</evidence>
<evidence type="ECO:0000313" key="5">
    <source>
        <dbReference type="EnsemblProtists" id="EKX38297"/>
    </source>
</evidence>
<gene>
    <name evidence="4" type="ORF">GUITHDRAFT_115637</name>
</gene>
<dbReference type="InterPro" id="IPR001680">
    <property type="entry name" value="WD40_rpt"/>
</dbReference>
<reference evidence="5" key="3">
    <citation type="submission" date="2016-03" db="UniProtKB">
        <authorList>
            <consortium name="EnsemblProtists"/>
        </authorList>
    </citation>
    <scope>IDENTIFICATION</scope>
</reference>
<evidence type="ECO:0000313" key="6">
    <source>
        <dbReference type="Proteomes" id="UP000011087"/>
    </source>
</evidence>
<dbReference type="STRING" id="905079.L1IQG6"/>
<accession>L1IQG6</accession>
<reference evidence="4 6" key="1">
    <citation type="journal article" date="2012" name="Nature">
        <title>Algal genomes reveal evolutionary mosaicism and the fate of nucleomorphs.</title>
        <authorList>
            <consortium name="DOE Joint Genome Institute"/>
            <person name="Curtis B.A."/>
            <person name="Tanifuji G."/>
            <person name="Burki F."/>
            <person name="Gruber A."/>
            <person name="Irimia M."/>
            <person name="Maruyama S."/>
            <person name="Arias M.C."/>
            <person name="Ball S.G."/>
            <person name="Gile G.H."/>
            <person name="Hirakawa Y."/>
            <person name="Hopkins J.F."/>
            <person name="Kuo A."/>
            <person name="Rensing S.A."/>
            <person name="Schmutz J."/>
            <person name="Symeonidi A."/>
            <person name="Elias M."/>
            <person name="Eveleigh R.J."/>
            <person name="Herman E.K."/>
            <person name="Klute M.J."/>
            <person name="Nakayama T."/>
            <person name="Obornik M."/>
            <person name="Reyes-Prieto A."/>
            <person name="Armbrust E.V."/>
            <person name="Aves S.J."/>
            <person name="Beiko R.G."/>
            <person name="Coutinho P."/>
            <person name="Dacks J.B."/>
            <person name="Durnford D.G."/>
            <person name="Fast N.M."/>
            <person name="Green B.R."/>
            <person name="Grisdale C.J."/>
            <person name="Hempel F."/>
            <person name="Henrissat B."/>
            <person name="Hoppner M.P."/>
            <person name="Ishida K."/>
            <person name="Kim E."/>
            <person name="Koreny L."/>
            <person name="Kroth P.G."/>
            <person name="Liu Y."/>
            <person name="Malik S.B."/>
            <person name="Maier U.G."/>
            <person name="McRose D."/>
            <person name="Mock T."/>
            <person name="Neilson J.A."/>
            <person name="Onodera N.T."/>
            <person name="Poole A.M."/>
            <person name="Pritham E.J."/>
            <person name="Richards T.A."/>
            <person name="Rocap G."/>
            <person name="Roy S.W."/>
            <person name="Sarai C."/>
            <person name="Schaack S."/>
            <person name="Shirato S."/>
            <person name="Slamovits C.H."/>
            <person name="Spencer D.F."/>
            <person name="Suzuki S."/>
            <person name="Worden A.Z."/>
            <person name="Zauner S."/>
            <person name="Barry K."/>
            <person name="Bell C."/>
            <person name="Bharti A.K."/>
            <person name="Crow J.A."/>
            <person name="Grimwood J."/>
            <person name="Kramer R."/>
            <person name="Lindquist E."/>
            <person name="Lucas S."/>
            <person name="Salamov A."/>
            <person name="McFadden G.I."/>
            <person name="Lane C.E."/>
            <person name="Keeling P.J."/>
            <person name="Gray M.W."/>
            <person name="Grigoriev I.V."/>
            <person name="Archibald J.M."/>
        </authorList>
    </citation>
    <scope>NUCLEOTIDE SEQUENCE</scope>
    <source>
        <strain evidence="4 6">CCMP2712</strain>
    </source>
</reference>
<dbReference type="Pfam" id="PF00400">
    <property type="entry name" value="WD40"/>
    <property type="match status" value="3"/>
</dbReference>
<dbReference type="PANTHER" id="PTHR13720">
    <property type="entry name" value="WD-40 REPEAT PROTEIN"/>
    <property type="match status" value="1"/>
</dbReference>
<dbReference type="eggNOG" id="KOG2106">
    <property type="taxonomic scope" value="Eukaryota"/>
</dbReference>